<dbReference type="AlphaFoldDB" id="A0A1G4PBU5"/>
<dbReference type="RefSeq" id="WP_092583233.1">
    <property type="nucleotide sequence ID" value="NZ_FMTM01000001.1"/>
</dbReference>
<proteinExistence type="predicted"/>
<dbReference type="Proteomes" id="UP000199542">
    <property type="component" value="Unassembled WGS sequence"/>
</dbReference>
<accession>A0A1G4PBU5</accession>
<evidence type="ECO:0000313" key="3">
    <source>
        <dbReference type="Proteomes" id="UP000199542"/>
    </source>
</evidence>
<name>A0A1G4PBU5_9HYPH</name>
<protein>
    <submittedName>
        <fullName evidence="2">Uncharacterized protein</fullName>
    </submittedName>
</protein>
<dbReference type="EMBL" id="FMTM01000001">
    <property type="protein sequence ID" value="SCW29598.1"/>
    <property type="molecule type" value="Genomic_DNA"/>
</dbReference>
<gene>
    <name evidence="2" type="ORF">SAMN02927900_00298</name>
</gene>
<evidence type="ECO:0000313" key="2">
    <source>
        <dbReference type="EMBL" id="SCW29598.1"/>
    </source>
</evidence>
<keyword evidence="1" id="KW-1133">Transmembrane helix</keyword>
<feature type="transmembrane region" description="Helical" evidence="1">
    <location>
        <begin position="32"/>
        <end position="53"/>
    </location>
</feature>
<sequence length="72" mass="7674">MGILEVAIASLIWARRGEQPRDELYGTDIGQFLGRMVVALAVFAAVITGLQIAAAHPDDPKIVADRTVAEAN</sequence>
<reference evidence="2 3" key="1">
    <citation type="submission" date="2016-10" db="EMBL/GenBank/DDBJ databases">
        <authorList>
            <person name="de Groot N.N."/>
        </authorList>
    </citation>
    <scope>NUCLEOTIDE SEQUENCE [LARGE SCALE GENOMIC DNA]</scope>
    <source>
        <strain evidence="2 3">CGMCC 1.3401</strain>
    </source>
</reference>
<evidence type="ECO:0000256" key="1">
    <source>
        <dbReference type="SAM" id="Phobius"/>
    </source>
</evidence>
<keyword evidence="1" id="KW-0812">Transmembrane</keyword>
<keyword evidence="1" id="KW-0472">Membrane</keyword>
<organism evidence="2 3">
    <name type="scientific">Rhizobium mongolense subsp. loessense</name>
    <dbReference type="NCBI Taxonomy" id="158890"/>
    <lineage>
        <taxon>Bacteria</taxon>
        <taxon>Pseudomonadati</taxon>
        <taxon>Pseudomonadota</taxon>
        <taxon>Alphaproteobacteria</taxon>
        <taxon>Hyphomicrobiales</taxon>
        <taxon>Rhizobiaceae</taxon>
        <taxon>Rhizobium/Agrobacterium group</taxon>
        <taxon>Rhizobium</taxon>
    </lineage>
</organism>